<dbReference type="AlphaFoldDB" id="V2Z9D7"/>
<proteinExistence type="predicted"/>
<accession>V2Z9D7</accession>
<name>V2Z9D7_9FIRM</name>
<organism evidence="1 2">
    <name type="scientific">Catonella morbi ATCC 51271</name>
    <dbReference type="NCBI Taxonomy" id="592026"/>
    <lineage>
        <taxon>Bacteria</taxon>
        <taxon>Bacillati</taxon>
        <taxon>Bacillota</taxon>
        <taxon>Clostridia</taxon>
        <taxon>Lachnospirales</taxon>
        <taxon>Lachnospiraceae</taxon>
        <taxon>Catonella</taxon>
    </lineage>
</organism>
<reference evidence="1 2" key="1">
    <citation type="submission" date="2013-06" db="EMBL/GenBank/DDBJ databases">
        <authorList>
            <person name="Weinstock G."/>
            <person name="Sodergren E."/>
            <person name="Clifton S."/>
            <person name="Fulton L."/>
            <person name="Fulton B."/>
            <person name="Courtney L."/>
            <person name="Fronick C."/>
            <person name="Harrison M."/>
            <person name="Strong C."/>
            <person name="Farmer C."/>
            <person name="Delahaunty K."/>
            <person name="Markovic C."/>
            <person name="Hall O."/>
            <person name="Minx P."/>
            <person name="Tomlinson C."/>
            <person name="Mitreva M."/>
            <person name="Nelson J."/>
            <person name="Hou S."/>
            <person name="Wollam A."/>
            <person name="Pepin K.H."/>
            <person name="Johnson M."/>
            <person name="Bhonagiri V."/>
            <person name="Nash W.E."/>
            <person name="Warren W."/>
            <person name="Chinwalla A."/>
            <person name="Mardis E.R."/>
            <person name="Wilson R.K."/>
        </authorList>
    </citation>
    <scope>NUCLEOTIDE SEQUENCE [LARGE SCALE GENOMIC DNA]</scope>
    <source>
        <strain evidence="1 2">ATCC 51271</strain>
    </source>
</reference>
<dbReference type="EMBL" id="ACIL03000009">
    <property type="protein sequence ID" value="ESL03555.1"/>
    <property type="molecule type" value="Genomic_DNA"/>
</dbReference>
<evidence type="ECO:0000313" key="2">
    <source>
        <dbReference type="Proteomes" id="UP000018227"/>
    </source>
</evidence>
<protein>
    <submittedName>
        <fullName evidence="1">Uncharacterized protein</fullName>
    </submittedName>
</protein>
<keyword evidence="2" id="KW-1185">Reference proteome</keyword>
<evidence type="ECO:0000313" key="1">
    <source>
        <dbReference type="EMBL" id="ESL03555.1"/>
    </source>
</evidence>
<dbReference type="Proteomes" id="UP000018227">
    <property type="component" value="Unassembled WGS sequence"/>
</dbReference>
<sequence length="39" mass="4528">MIKQGQYTFSFKIALLLRNKSLNLYNNGNSFFAKDGKEK</sequence>
<dbReference type="HOGENOM" id="CLU_3306721_0_0_9"/>
<comment type="caution">
    <text evidence="1">The sequence shown here is derived from an EMBL/GenBank/DDBJ whole genome shotgun (WGS) entry which is preliminary data.</text>
</comment>
<dbReference type="STRING" id="592026.GCWU0000282_001267"/>
<gene>
    <name evidence="1" type="ORF">GCWU0000282_001267</name>
</gene>